<gene>
    <name evidence="2" type="ORF">ARMSODRAFT_1089648</name>
</gene>
<dbReference type="AlphaFoldDB" id="A0A2H3BC95"/>
<evidence type="ECO:0000313" key="2">
    <source>
        <dbReference type="EMBL" id="PBK61463.1"/>
    </source>
</evidence>
<reference evidence="3" key="1">
    <citation type="journal article" date="2017" name="Nat. Ecol. Evol.">
        <title>Genome expansion and lineage-specific genetic innovations in the forest pathogenic fungi Armillaria.</title>
        <authorList>
            <person name="Sipos G."/>
            <person name="Prasanna A.N."/>
            <person name="Walter M.C."/>
            <person name="O'Connor E."/>
            <person name="Balint B."/>
            <person name="Krizsan K."/>
            <person name="Kiss B."/>
            <person name="Hess J."/>
            <person name="Varga T."/>
            <person name="Slot J."/>
            <person name="Riley R."/>
            <person name="Boka B."/>
            <person name="Rigling D."/>
            <person name="Barry K."/>
            <person name="Lee J."/>
            <person name="Mihaltcheva S."/>
            <person name="LaButti K."/>
            <person name="Lipzen A."/>
            <person name="Waldron R."/>
            <person name="Moloney N.M."/>
            <person name="Sperisen C."/>
            <person name="Kredics L."/>
            <person name="Vagvoelgyi C."/>
            <person name="Patrignani A."/>
            <person name="Fitzpatrick D."/>
            <person name="Nagy I."/>
            <person name="Doyle S."/>
            <person name="Anderson J.B."/>
            <person name="Grigoriev I.V."/>
            <person name="Gueldener U."/>
            <person name="Muensterkoetter M."/>
            <person name="Nagy L.G."/>
        </authorList>
    </citation>
    <scope>NUCLEOTIDE SEQUENCE [LARGE SCALE GENOMIC DNA]</scope>
    <source>
        <strain evidence="3">28-4</strain>
    </source>
</reference>
<evidence type="ECO:0000256" key="1">
    <source>
        <dbReference type="SAM" id="MobiDB-lite"/>
    </source>
</evidence>
<accession>A0A2H3BC95</accession>
<evidence type="ECO:0000313" key="3">
    <source>
        <dbReference type="Proteomes" id="UP000218334"/>
    </source>
</evidence>
<feature type="region of interest" description="Disordered" evidence="1">
    <location>
        <begin position="39"/>
        <end position="69"/>
    </location>
</feature>
<protein>
    <submittedName>
        <fullName evidence="2">Uncharacterized protein</fullName>
    </submittedName>
</protein>
<organism evidence="2 3">
    <name type="scientific">Armillaria solidipes</name>
    <dbReference type="NCBI Taxonomy" id="1076256"/>
    <lineage>
        <taxon>Eukaryota</taxon>
        <taxon>Fungi</taxon>
        <taxon>Dikarya</taxon>
        <taxon>Basidiomycota</taxon>
        <taxon>Agaricomycotina</taxon>
        <taxon>Agaricomycetes</taxon>
        <taxon>Agaricomycetidae</taxon>
        <taxon>Agaricales</taxon>
        <taxon>Marasmiineae</taxon>
        <taxon>Physalacriaceae</taxon>
        <taxon>Armillaria</taxon>
    </lineage>
</organism>
<dbReference type="EMBL" id="KZ293475">
    <property type="protein sequence ID" value="PBK61463.1"/>
    <property type="molecule type" value="Genomic_DNA"/>
</dbReference>
<keyword evidence="3" id="KW-1185">Reference proteome</keyword>
<proteinExistence type="predicted"/>
<dbReference type="Proteomes" id="UP000218334">
    <property type="component" value="Unassembled WGS sequence"/>
</dbReference>
<sequence>MADIHDQATLAAAIANFKPTSREVISGIAPHVFEDRRYLQRRRSRRNGSPVRRQRSLAALNRNSGGAKRSPLRISAVINLDDPDEPKATCTQEEVHVSNVDTRDIKKSRRRTFLSIELSFVILKTFTSKLRTRHQ</sequence>
<name>A0A2H3BC95_9AGAR</name>